<proteinExistence type="predicted"/>
<organism evidence="2 3">
    <name type="scientific">Durusdinium trenchii</name>
    <dbReference type="NCBI Taxonomy" id="1381693"/>
    <lineage>
        <taxon>Eukaryota</taxon>
        <taxon>Sar</taxon>
        <taxon>Alveolata</taxon>
        <taxon>Dinophyceae</taxon>
        <taxon>Suessiales</taxon>
        <taxon>Symbiodiniaceae</taxon>
        <taxon>Durusdinium</taxon>
    </lineage>
</organism>
<evidence type="ECO:0000313" key="3">
    <source>
        <dbReference type="Proteomes" id="UP001642464"/>
    </source>
</evidence>
<evidence type="ECO:0000256" key="1">
    <source>
        <dbReference type="SAM" id="MobiDB-lite"/>
    </source>
</evidence>
<gene>
    <name evidence="2" type="ORF">SCF082_LOCUS8549</name>
</gene>
<comment type="caution">
    <text evidence="2">The sequence shown here is derived from an EMBL/GenBank/DDBJ whole genome shotgun (WGS) entry which is preliminary data.</text>
</comment>
<accession>A0ABP0IRW6</accession>
<dbReference type="Proteomes" id="UP001642464">
    <property type="component" value="Unassembled WGS sequence"/>
</dbReference>
<evidence type="ECO:0000313" key="2">
    <source>
        <dbReference type="EMBL" id="CAK9005330.1"/>
    </source>
</evidence>
<sequence>MALSLLSDQTLLQDILGCLPLGAGVVFAAASRRTAGLLRPLDALLDRLTREAEQQLTILLEHGLVLPISRQPLRPVYILDVHMAPNGLAPLCGRYYGLSFQHSADLGEVLEAAGTTGSEWPLHLNTFGPVCDPAYAAAVRWVQDGLRVQAWLPDFIIPAVPTAYRHLFPYVTALYRHWPGAGTEGSVMALYIVHGNLGVVLLFFEPDGSSDAASSGESSLWEVSDYGSDTPWHRQPGFTAVDYKGAFKLVLSTVVEVFVQVFFGCDSLTSHYKDRRLARRRVYLAFSAALFLAYECCRFPGAMRWADMVDSDVESLLDFRAPDTPAAVAPPRRAFPFGVVLRAYLCGLVDARVSRAALVALQRLLRADPRTAPVLHGSLFFDLVFGIELAAEAKMRHACAFWMASKWRLLSPDALQLWYYLLEFLVPAAVSCACARRRFAAMSAPPLGELAALLRPLEPVHLGVLARCHAVAVPELRAGNAVQALCDHFGVECSEGVVAVIYDKLLREAPQVLGGAPLPLHGLLGEATLIRPACTHCVDCGVCLDMQAALSAQAFLLHVGWKDVAWRRGICRSCGAWYSNIWCSRPDARASCYCVAAPEEVDFLQIVACPRKNSKAFVEVRALWLLRAALLRVRAPFSGFVEMLADLHALPADRRHDCMRFEQHWLLLEALTLLWQRVPEVLPSFAWPLDGQHQTDAWLLCLDRLLPLLSSLVRDLHFREHSCTLCAVPAVTVDAKYGMTCSLCNHREGGVVAYPAIECSVMFGCQKAPAPGHMYCRDHAAGGSVAVPSDDTILRHRDVDGVRSYKVRGSAAWRLASALSPEAIQAYERRLAEQHERRKRRRCAAAAAGPVAPPAEVGDTVFQDALEPEMHPQPDDVNPCGIDKVVLLPRRSYGGLLVATLPCGRVCAAVPLAHAESLTQVYALLSTLVLEDTDVRCPLQYVIYDNACALARFARHPVRKDRTDAAVSLAGLTYVLDGFHQQNHTSCLDPTHALHMPEVLRARHPRLQDVNTQTAEQFFSWLDPFVRSAACMTPSVFRVFVQILIHLFNSFICASHGRRVRPRPVRVPPPLAGSRARQSAAAVDSDPAQLPDTVALPVRLRRNPRGVGI</sequence>
<reference evidence="2 3" key="1">
    <citation type="submission" date="2024-02" db="EMBL/GenBank/DDBJ databases">
        <authorList>
            <person name="Chen Y."/>
            <person name="Shah S."/>
            <person name="Dougan E. K."/>
            <person name="Thang M."/>
            <person name="Chan C."/>
        </authorList>
    </citation>
    <scope>NUCLEOTIDE SEQUENCE [LARGE SCALE GENOMIC DNA]</scope>
</reference>
<feature type="region of interest" description="Disordered" evidence="1">
    <location>
        <begin position="1064"/>
        <end position="1086"/>
    </location>
</feature>
<name>A0ABP0IRW6_9DINO</name>
<keyword evidence="3" id="KW-1185">Reference proteome</keyword>
<dbReference type="EMBL" id="CAXAMM010004907">
    <property type="protein sequence ID" value="CAK9005330.1"/>
    <property type="molecule type" value="Genomic_DNA"/>
</dbReference>
<protein>
    <recommendedName>
        <fullName evidence="4">E3 ubiquitin-protein ligase</fullName>
    </recommendedName>
</protein>
<evidence type="ECO:0008006" key="4">
    <source>
        <dbReference type="Google" id="ProtNLM"/>
    </source>
</evidence>